<accession>A0A1Y1IKF1</accession>
<keyword evidence="6" id="KW-0995">Kinetochore</keyword>
<evidence type="ECO:0000256" key="4">
    <source>
        <dbReference type="ARBA" id="ARBA00022618"/>
    </source>
</evidence>
<evidence type="ECO:0000256" key="1">
    <source>
        <dbReference type="ARBA" id="ARBA00004629"/>
    </source>
</evidence>
<dbReference type="Proteomes" id="UP000054558">
    <property type="component" value="Unassembled WGS sequence"/>
</dbReference>
<keyword evidence="4" id="KW-0132">Cell division</keyword>
<proteinExistence type="inferred from homology"/>
<evidence type="ECO:0000256" key="9">
    <source>
        <dbReference type="ARBA" id="ARBA00023328"/>
    </source>
</evidence>
<keyword evidence="3" id="KW-0158">Chromosome</keyword>
<evidence type="ECO:0000313" key="12">
    <source>
        <dbReference type="EMBL" id="GAQ91355.1"/>
    </source>
</evidence>
<evidence type="ECO:0000256" key="3">
    <source>
        <dbReference type="ARBA" id="ARBA00022454"/>
    </source>
</evidence>
<dbReference type="EMBL" id="DF237720">
    <property type="protein sequence ID" value="GAQ91355.1"/>
    <property type="molecule type" value="Genomic_DNA"/>
</dbReference>
<reference evidence="12 13" key="1">
    <citation type="journal article" date="2014" name="Nat. Commun.">
        <title>Klebsormidium flaccidum genome reveals primary factors for plant terrestrial adaptation.</title>
        <authorList>
            <person name="Hori K."/>
            <person name="Maruyama F."/>
            <person name="Fujisawa T."/>
            <person name="Togashi T."/>
            <person name="Yamamoto N."/>
            <person name="Seo M."/>
            <person name="Sato S."/>
            <person name="Yamada T."/>
            <person name="Mori H."/>
            <person name="Tajima N."/>
            <person name="Moriyama T."/>
            <person name="Ikeuchi M."/>
            <person name="Watanabe M."/>
            <person name="Wada H."/>
            <person name="Kobayashi K."/>
            <person name="Saito M."/>
            <person name="Masuda T."/>
            <person name="Sasaki-Sekimoto Y."/>
            <person name="Mashiguchi K."/>
            <person name="Awai K."/>
            <person name="Shimojima M."/>
            <person name="Masuda S."/>
            <person name="Iwai M."/>
            <person name="Nobusawa T."/>
            <person name="Narise T."/>
            <person name="Kondo S."/>
            <person name="Saito H."/>
            <person name="Sato R."/>
            <person name="Murakawa M."/>
            <person name="Ihara Y."/>
            <person name="Oshima-Yamada Y."/>
            <person name="Ohtaka K."/>
            <person name="Satoh M."/>
            <person name="Sonobe K."/>
            <person name="Ishii M."/>
            <person name="Ohtani R."/>
            <person name="Kanamori-Sato M."/>
            <person name="Honoki R."/>
            <person name="Miyazaki D."/>
            <person name="Mochizuki H."/>
            <person name="Umetsu J."/>
            <person name="Higashi K."/>
            <person name="Shibata D."/>
            <person name="Kamiya Y."/>
            <person name="Sato N."/>
            <person name="Nakamura Y."/>
            <person name="Tabata S."/>
            <person name="Ida S."/>
            <person name="Kurokawa K."/>
            <person name="Ohta H."/>
        </authorList>
    </citation>
    <scope>NUCLEOTIDE SEQUENCE [LARGE SCALE GENOMIC DNA]</scope>
    <source>
        <strain evidence="12 13">NIES-2285</strain>
    </source>
</reference>
<dbReference type="Pfam" id="PF05859">
    <property type="entry name" value="Mis12"/>
    <property type="match status" value="1"/>
</dbReference>
<organism evidence="12 13">
    <name type="scientific">Klebsormidium nitens</name>
    <name type="common">Green alga</name>
    <name type="synonym">Ulothrix nitens</name>
    <dbReference type="NCBI Taxonomy" id="105231"/>
    <lineage>
        <taxon>Eukaryota</taxon>
        <taxon>Viridiplantae</taxon>
        <taxon>Streptophyta</taxon>
        <taxon>Klebsormidiophyceae</taxon>
        <taxon>Klebsormidiales</taxon>
        <taxon>Klebsormidiaceae</taxon>
        <taxon>Klebsormidium</taxon>
    </lineage>
</organism>
<keyword evidence="5" id="KW-0498">Mitosis</keyword>
<evidence type="ECO:0000313" key="13">
    <source>
        <dbReference type="Proteomes" id="UP000054558"/>
    </source>
</evidence>
<evidence type="ECO:0000256" key="7">
    <source>
        <dbReference type="ARBA" id="ARBA00023054"/>
    </source>
</evidence>
<keyword evidence="7 10" id="KW-0175">Coiled coil</keyword>
<sequence length="286" mass="31393">MEERPGEDADAPDINMGSHVSSLVRVRDFKSEGAEFLENAKDMVHECFEQGFQQFQKVINEDQSLGLSDEAKFKIFEDIEDLYDNHVQEALDSSLADWERDALRKVFALPPALLLPQPQAPGASNGAVYNPAEEQALDAELQELRERIEQTTASSAGLKNQLRATDREISRCQREAESLKTIVGSAEGDAVGEAARQVAGMAARLQPLLAKAEQLRSQRRGPLARLRDRKPAVAGSDRGWLDKLQIGGPEDIALLRSTFGAQPAVSQSVVSTRSEEVSKSQPSVQQ</sequence>
<evidence type="ECO:0000256" key="5">
    <source>
        <dbReference type="ARBA" id="ARBA00022776"/>
    </source>
</evidence>
<evidence type="ECO:0000256" key="6">
    <source>
        <dbReference type="ARBA" id="ARBA00022838"/>
    </source>
</evidence>
<dbReference type="GO" id="GO:0051301">
    <property type="term" value="P:cell division"/>
    <property type="evidence" value="ECO:0007669"/>
    <property type="project" value="UniProtKB-KW"/>
</dbReference>
<evidence type="ECO:0000256" key="8">
    <source>
        <dbReference type="ARBA" id="ARBA00023306"/>
    </source>
</evidence>
<keyword evidence="8" id="KW-0131">Cell cycle</keyword>
<dbReference type="GO" id="GO:0005634">
    <property type="term" value="C:nucleus"/>
    <property type="evidence" value="ECO:0007669"/>
    <property type="project" value="InterPro"/>
</dbReference>
<comment type="similarity">
    <text evidence="2">Belongs to the mis12 family.</text>
</comment>
<dbReference type="OMA" id="LRMWEAY"/>
<gene>
    <name evidence="12" type="ORF">KFL_007710050</name>
</gene>
<evidence type="ECO:0000256" key="2">
    <source>
        <dbReference type="ARBA" id="ARBA00008643"/>
    </source>
</evidence>
<feature type="region of interest" description="Disordered" evidence="11">
    <location>
        <begin position="262"/>
        <end position="286"/>
    </location>
</feature>
<dbReference type="GO" id="GO:0000278">
    <property type="term" value="P:mitotic cell cycle"/>
    <property type="evidence" value="ECO:0007669"/>
    <property type="project" value="InterPro"/>
</dbReference>
<dbReference type="PANTHER" id="PTHR14527">
    <property type="entry name" value="PROTEIN MIS12 HOMOLOG"/>
    <property type="match status" value="1"/>
</dbReference>
<name>A0A1Y1IKF1_KLENI</name>
<keyword evidence="9" id="KW-0137">Centromere</keyword>
<feature type="coiled-coil region" evidence="10">
    <location>
        <begin position="134"/>
        <end position="182"/>
    </location>
</feature>
<dbReference type="GO" id="GO:0000776">
    <property type="term" value="C:kinetochore"/>
    <property type="evidence" value="ECO:0007669"/>
    <property type="project" value="UniProtKB-KW"/>
</dbReference>
<keyword evidence="13" id="KW-1185">Reference proteome</keyword>
<dbReference type="PANTHER" id="PTHR14527:SF2">
    <property type="entry name" value="PROTEIN MIS12 HOMOLOG"/>
    <property type="match status" value="1"/>
</dbReference>
<dbReference type="InterPro" id="IPR008685">
    <property type="entry name" value="Centromere_Mis12"/>
</dbReference>
<comment type="subcellular location">
    <subcellularLocation>
        <location evidence="1">Chromosome</location>
        <location evidence="1">Centromere</location>
        <location evidence="1">Kinetochore</location>
    </subcellularLocation>
</comment>
<protein>
    <submittedName>
        <fullName evidence="12">Uncharacterized protein</fullName>
    </submittedName>
</protein>
<evidence type="ECO:0000256" key="10">
    <source>
        <dbReference type="SAM" id="Coils"/>
    </source>
</evidence>
<evidence type="ECO:0000256" key="11">
    <source>
        <dbReference type="SAM" id="MobiDB-lite"/>
    </source>
</evidence>
<dbReference type="AlphaFoldDB" id="A0A1Y1IKF1"/>